<protein>
    <submittedName>
        <fullName evidence="1">Uncharacterized protein</fullName>
    </submittedName>
</protein>
<dbReference type="Gramene" id="OE9A107744T1">
    <property type="protein sequence ID" value="OE9A107744C1"/>
    <property type="gene ID" value="OE9A107744"/>
</dbReference>
<gene>
    <name evidence="1" type="ORF">OLEA9_A107744</name>
</gene>
<organism evidence="1 2">
    <name type="scientific">Olea europaea subsp. europaea</name>
    <dbReference type="NCBI Taxonomy" id="158383"/>
    <lineage>
        <taxon>Eukaryota</taxon>
        <taxon>Viridiplantae</taxon>
        <taxon>Streptophyta</taxon>
        <taxon>Embryophyta</taxon>
        <taxon>Tracheophyta</taxon>
        <taxon>Spermatophyta</taxon>
        <taxon>Magnoliopsida</taxon>
        <taxon>eudicotyledons</taxon>
        <taxon>Gunneridae</taxon>
        <taxon>Pentapetalae</taxon>
        <taxon>asterids</taxon>
        <taxon>lamiids</taxon>
        <taxon>Lamiales</taxon>
        <taxon>Oleaceae</taxon>
        <taxon>Oleeae</taxon>
        <taxon>Olea</taxon>
    </lineage>
</organism>
<dbReference type="Proteomes" id="UP000594638">
    <property type="component" value="Unassembled WGS sequence"/>
</dbReference>
<dbReference type="EMBL" id="CACTIH010009358">
    <property type="protein sequence ID" value="CAA3030211.1"/>
    <property type="molecule type" value="Genomic_DNA"/>
</dbReference>
<reference evidence="1 2" key="1">
    <citation type="submission" date="2019-12" db="EMBL/GenBank/DDBJ databases">
        <authorList>
            <person name="Alioto T."/>
            <person name="Alioto T."/>
            <person name="Gomez Garrido J."/>
        </authorList>
    </citation>
    <scope>NUCLEOTIDE SEQUENCE [LARGE SCALE GENOMIC DNA]</scope>
</reference>
<accession>A0A8S0VKM1</accession>
<proteinExistence type="predicted"/>
<sequence>MDVASSRRYEGAWPKRVKWGLNLSISYRTKPVEYTGLPSWRISFAVFQRIGSLLDCSICDVIEMVPSFVVTTANPLVSLAASLGLRLEPLLWWQTTRAVGSSSGIFGALYKDVSLPTCSLACLDAISFFVGLMAVPS</sequence>
<name>A0A8S0VKM1_OLEEU</name>
<keyword evidence="2" id="KW-1185">Reference proteome</keyword>
<evidence type="ECO:0000313" key="2">
    <source>
        <dbReference type="Proteomes" id="UP000594638"/>
    </source>
</evidence>
<evidence type="ECO:0000313" key="1">
    <source>
        <dbReference type="EMBL" id="CAA3030211.1"/>
    </source>
</evidence>
<comment type="caution">
    <text evidence="1">The sequence shown here is derived from an EMBL/GenBank/DDBJ whole genome shotgun (WGS) entry which is preliminary data.</text>
</comment>
<dbReference type="AlphaFoldDB" id="A0A8S0VKM1"/>